<dbReference type="EMBL" id="BOOB01000016">
    <property type="protein sequence ID" value="GIH32173.1"/>
    <property type="molecule type" value="Genomic_DNA"/>
</dbReference>
<dbReference type="SUPFAM" id="SSF141072">
    <property type="entry name" value="CalX-like"/>
    <property type="match status" value="1"/>
</dbReference>
<dbReference type="Gene3D" id="2.60.40.2030">
    <property type="match status" value="1"/>
</dbReference>
<dbReference type="Proteomes" id="UP000651728">
    <property type="component" value="Unassembled WGS sequence"/>
</dbReference>
<dbReference type="Gene3D" id="3.40.50.1820">
    <property type="entry name" value="alpha/beta hydrolase"/>
    <property type="match status" value="1"/>
</dbReference>
<evidence type="ECO:0000256" key="2">
    <source>
        <dbReference type="SAM" id="SignalP"/>
    </source>
</evidence>
<dbReference type="InterPro" id="IPR038081">
    <property type="entry name" value="CalX-like_sf"/>
</dbReference>
<evidence type="ECO:0000313" key="4">
    <source>
        <dbReference type="Proteomes" id="UP000651728"/>
    </source>
</evidence>
<feature type="chain" id="PRO_5047518720" description="Secreted protein" evidence="2">
    <location>
        <begin position="33"/>
        <end position="811"/>
    </location>
</feature>
<gene>
    <name evidence="3" type="ORF">Mam01_23370</name>
</gene>
<dbReference type="SUPFAM" id="SSF53474">
    <property type="entry name" value="alpha/beta-Hydrolases"/>
    <property type="match status" value="1"/>
</dbReference>
<name>A0ABQ4FBJ5_9ACTN</name>
<evidence type="ECO:0008006" key="5">
    <source>
        <dbReference type="Google" id="ProtNLM"/>
    </source>
</evidence>
<keyword evidence="2" id="KW-0732">Signal</keyword>
<feature type="signal peptide" evidence="2">
    <location>
        <begin position="1"/>
        <end position="32"/>
    </location>
</feature>
<protein>
    <recommendedName>
        <fullName evidence="5">Secreted protein</fullName>
    </recommendedName>
</protein>
<evidence type="ECO:0000256" key="1">
    <source>
        <dbReference type="SAM" id="MobiDB-lite"/>
    </source>
</evidence>
<evidence type="ECO:0000313" key="3">
    <source>
        <dbReference type="EMBL" id="GIH32173.1"/>
    </source>
</evidence>
<dbReference type="InterPro" id="IPR029058">
    <property type="entry name" value="AB_hydrolase_fold"/>
</dbReference>
<keyword evidence="4" id="KW-1185">Reference proteome</keyword>
<accession>A0ABQ4FBJ5</accession>
<reference evidence="3 4" key="1">
    <citation type="submission" date="2021-01" db="EMBL/GenBank/DDBJ databases">
        <title>Whole genome shotgun sequence of Microbispora amethystogenes NBRC 101907.</title>
        <authorList>
            <person name="Komaki H."/>
            <person name="Tamura T."/>
        </authorList>
    </citation>
    <scope>NUCLEOTIDE SEQUENCE [LARGE SCALE GENOMIC DNA]</scope>
    <source>
        <strain evidence="3 4">NBRC 101907</strain>
    </source>
</reference>
<organism evidence="3 4">
    <name type="scientific">Microbispora amethystogenes</name>
    <dbReference type="NCBI Taxonomy" id="1427754"/>
    <lineage>
        <taxon>Bacteria</taxon>
        <taxon>Bacillati</taxon>
        <taxon>Actinomycetota</taxon>
        <taxon>Actinomycetes</taxon>
        <taxon>Streptosporangiales</taxon>
        <taxon>Streptosporangiaceae</taxon>
        <taxon>Microbispora</taxon>
    </lineage>
</organism>
<dbReference type="RefSeq" id="WP_204285378.1">
    <property type="nucleotide sequence ID" value="NZ_BAABEJ010000009.1"/>
</dbReference>
<feature type="region of interest" description="Disordered" evidence="1">
    <location>
        <begin position="125"/>
        <end position="158"/>
    </location>
</feature>
<sequence length="811" mass="83348">MHSPVRAWTKALAAAVTTATLSTSLLAGSAHAAPPSPIGSIGDDGAWTVEPVGGGHRVTLRLNTPLPVRDAVPELAADGRSLGPAEESPDGMTLTVVTPDPSVAAASSVEVAWNGEVPEATATAADTAADRAAGRAAPSPAKPHGPQVPAPVDPAAPGPYAVTHDEYDLGDTAITLEGLGGRPAEIRAKVYLPEGARGRRPLVVFLHGRHSACYNPTAWTTSNTQWPCPAGQRPIASHQGYDGPADVLASQGYVVVSVSANGVNAADNPYSEDRGALARGEVVMRHLDLLADADRGVGEAKLVSLFEGRLDMGDVGLMGHSRGGEGVVKAALMNAGRAKPYGIRAVLPLAPTDFARATLPGTPMAVILPYCDGDVSNQQGQHFYDDSRYAVDADPAFRSSLMVMGADHNFFNTEWTPGVAHAPASDDWTNRNDPVCAGAAPSRLTAAEQYAVGTAYIAGFFRLVQGGERGLLPLFDGSGGTTPSAGRAVVHTVAQAPAGDRLDVASFTSPSPSTRVSGAATAVVCAGMLDRSPQSGLPSCATALTTSQAPSWTPATYAGNVASTPVLRFSWSDPTGAVTVPLDRPDQNVSRYDALTFRAARDEKATGDVDLAVEVVDKKGASRTVRVSEVSDALTSFPGTASPLPKTWLRTVRVPLRTLTGVKPQQISEIRISGASQKGAVYLADLAFTTMAAGEARTGGLPQVSVEGATVDEGDGPGTATMTVRLSERSKAPVTVQIQTIATGAAPVVASAAQEVVIPARSLEASFQVPVAGDTAVASAPQSYQVVASVPVNATIGGGFTRLVVTDDDGS</sequence>
<feature type="compositionally biased region" description="Pro residues" evidence="1">
    <location>
        <begin position="140"/>
        <end position="157"/>
    </location>
</feature>
<proteinExistence type="predicted"/>
<comment type="caution">
    <text evidence="3">The sequence shown here is derived from an EMBL/GenBank/DDBJ whole genome shotgun (WGS) entry which is preliminary data.</text>
</comment>